<organism evidence="1 2">
    <name type="scientific">Miniphocaeibacter halophilus</name>
    <dbReference type="NCBI Taxonomy" id="2931922"/>
    <lineage>
        <taxon>Bacteria</taxon>
        <taxon>Bacillati</taxon>
        <taxon>Bacillota</taxon>
        <taxon>Tissierellia</taxon>
        <taxon>Tissierellales</taxon>
        <taxon>Peptoniphilaceae</taxon>
        <taxon>Miniphocaeibacter</taxon>
    </lineage>
</organism>
<evidence type="ECO:0000313" key="1">
    <source>
        <dbReference type="EMBL" id="QQK07689.1"/>
    </source>
</evidence>
<proteinExistence type="predicted"/>
<sequence>MNEFEIKVDSSEEVRIDKYLTSYFKDYSRSFIKNLFSDNSILLNNKIAKPSTKVVFGDIILVSIPEKKDISIKPENIFLDVVYEDEYLAIINKPVNMIVHPTESITEGTLVNAIMYRFEKLSDLDLPFRPGIVHRLDKDTTGLIIIAKDNNIHLLLQKMFKDRRVKKTYLAIVHGRIQDSLVLNFPIGRHIKDRKKMSVRKDIGKEAVTRIFPILSNENYSLLKINIDTGRTHQIRVHLKYIHHCIVGDKIYGQKNEKVNFNSQLLHAYKLEFNHPVTGDKLTVSAEPDDTFKSAVKKLF</sequence>
<dbReference type="Proteomes" id="UP000595814">
    <property type="component" value="Chromosome"/>
</dbReference>
<gene>
    <name evidence="1" type="ORF">JFY71_10420</name>
</gene>
<name>A0AC61MQ47_9FIRM</name>
<reference evidence="1 2" key="1">
    <citation type="journal article" date="2022" name="Int. J. Syst. Evol. Microbiol.">
        <title>Miniphocaeibacter halophilus sp. nov., an ammonium-tolerant acetate-producing bacterium isolated from a biogas system.</title>
        <authorList>
            <person name="Schnurer A."/>
            <person name="Singh A."/>
            <person name="Bi S."/>
            <person name="Qiao W."/>
            <person name="Westerholm M."/>
        </authorList>
    </citation>
    <scope>NUCLEOTIDE SEQUENCE [LARGE SCALE GENOMIC DNA]</scope>
    <source>
        <strain evidence="1 2">AMB_01</strain>
    </source>
</reference>
<accession>A0AC61MQ47</accession>
<keyword evidence="2" id="KW-1185">Reference proteome</keyword>
<dbReference type="EMBL" id="CP066744">
    <property type="protein sequence ID" value="QQK07689.1"/>
    <property type="molecule type" value="Genomic_DNA"/>
</dbReference>
<protein>
    <submittedName>
        <fullName evidence="1">RluA family pseudouridine synthase</fullName>
    </submittedName>
</protein>
<evidence type="ECO:0000313" key="2">
    <source>
        <dbReference type="Proteomes" id="UP000595814"/>
    </source>
</evidence>